<dbReference type="GO" id="GO:0005634">
    <property type="term" value="C:nucleus"/>
    <property type="evidence" value="ECO:0007669"/>
    <property type="project" value="UniProtKB-SubCell"/>
</dbReference>
<keyword evidence="8" id="KW-0539">Nucleus</keyword>
<feature type="domain" description="C2H2-type" evidence="11">
    <location>
        <begin position="130"/>
        <end position="160"/>
    </location>
</feature>
<dbReference type="PROSITE" id="PS50157">
    <property type="entry name" value="ZINC_FINGER_C2H2_2"/>
    <property type="match status" value="2"/>
</dbReference>
<evidence type="ECO:0000256" key="9">
    <source>
        <dbReference type="PROSITE-ProRule" id="PRU00042"/>
    </source>
</evidence>
<accession>A0A3D8R1Z8</accession>
<evidence type="ECO:0000256" key="2">
    <source>
        <dbReference type="ARBA" id="ARBA00022723"/>
    </source>
</evidence>
<feature type="region of interest" description="Disordered" evidence="10">
    <location>
        <begin position="544"/>
        <end position="707"/>
    </location>
</feature>
<feature type="compositionally biased region" description="Polar residues" evidence="10">
    <location>
        <begin position="193"/>
        <end position="203"/>
    </location>
</feature>
<feature type="compositionally biased region" description="Polar residues" evidence="10">
    <location>
        <begin position="1"/>
        <end position="11"/>
    </location>
</feature>
<evidence type="ECO:0000256" key="6">
    <source>
        <dbReference type="ARBA" id="ARBA00023015"/>
    </source>
</evidence>
<dbReference type="PANTHER" id="PTHR23235">
    <property type="entry name" value="KRUEPPEL-LIKE TRANSCRIPTION FACTOR"/>
    <property type="match status" value="1"/>
</dbReference>
<dbReference type="InterPro" id="IPR013087">
    <property type="entry name" value="Znf_C2H2_type"/>
</dbReference>
<feature type="compositionally biased region" description="Acidic residues" evidence="10">
    <location>
        <begin position="94"/>
        <end position="114"/>
    </location>
</feature>
<dbReference type="OrthoDB" id="624345at2759"/>
<name>A0A3D8R1Z8_9HELO</name>
<gene>
    <name evidence="12" type="ORF">BP6252_09468</name>
</gene>
<feature type="compositionally biased region" description="Polar residues" evidence="10">
    <location>
        <begin position="618"/>
        <end position="634"/>
    </location>
</feature>
<dbReference type="EMBL" id="PDLM01000010">
    <property type="protein sequence ID" value="RDW68072.1"/>
    <property type="molecule type" value="Genomic_DNA"/>
</dbReference>
<comment type="caution">
    <text evidence="12">The sequence shown here is derived from an EMBL/GenBank/DDBJ whole genome shotgun (WGS) entry which is preliminary data.</text>
</comment>
<proteinExistence type="predicted"/>
<evidence type="ECO:0000256" key="4">
    <source>
        <dbReference type="ARBA" id="ARBA00022771"/>
    </source>
</evidence>
<evidence type="ECO:0000313" key="12">
    <source>
        <dbReference type="EMBL" id="RDW68072.1"/>
    </source>
</evidence>
<keyword evidence="7" id="KW-0804">Transcription</keyword>
<evidence type="ECO:0000256" key="8">
    <source>
        <dbReference type="ARBA" id="ARBA00023242"/>
    </source>
</evidence>
<evidence type="ECO:0000313" key="13">
    <source>
        <dbReference type="Proteomes" id="UP000256645"/>
    </source>
</evidence>
<dbReference type="GO" id="GO:0008270">
    <property type="term" value="F:zinc ion binding"/>
    <property type="evidence" value="ECO:0007669"/>
    <property type="project" value="UniProtKB-KW"/>
</dbReference>
<feature type="region of interest" description="Disordered" evidence="10">
    <location>
        <begin position="427"/>
        <end position="486"/>
    </location>
</feature>
<keyword evidence="4 9" id="KW-0863">Zinc-finger</keyword>
<keyword evidence="3" id="KW-0677">Repeat</keyword>
<dbReference type="STRING" id="1849047.A0A3D8R1Z8"/>
<keyword evidence="6" id="KW-0805">Transcription regulation</keyword>
<feature type="compositionally biased region" description="Low complexity" evidence="10">
    <location>
        <begin position="34"/>
        <end position="47"/>
    </location>
</feature>
<feature type="compositionally biased region" description="Basic and acidic residues" evidence="10">
    <location>
        <begin position="78"/>
        <end position="93"/>
    </location>
</feature>
<sequence>MATFRPVNTSMAPEPYNRSGEEITPTTPRPKTAPTPRDDATTPTRATFGAMASQRPLPESPFPAAMSVPEKASSEQASAHRGESQFSTKSRESEDVDMGGDSDNDEEGSDEESVNADGSRSSKKKKSQRFYCTDYPPCNLSFTRSEHLARHIRKHTGERPFQCHCSRRFSRLDNLRQHAQTVHVNEEIPNDSLAATGTRFQRQVRTDRVRPPGSRARASTAGSQTPQRGHHRNSLSASSISSVGSVYSQREDARRRPPPLIMAGEHRARLSQEMYRPDSPSQYSQYRPASPGGFSTPTSATVSTGQNSPRWGASIHSPSPSHSRTQSLYADHRTSGRRLSVPSAGNPFQSPHGGSYGPPVLGALNTSNAGNYSPSNSSMLSSPTTSTTGSVWSRRDSMTNASDEAWRRRTWHPESYSHFTSRLQNVTTPNYYSSGPPPQPTNVLPSNAPPLKLPGIESFDPLPPRAEMTRPATPPRRAPSPMMIDTPTRAAMPPARSMYEHDRAPMPQVYPEERMLHSQLDPNLQRNLGRLEIAPAADTAGSWASEANRAVQAKAEQSRTQPSVRFAQSAYPPRAGPSGSYHHSAPPITPRESKRQGWYHGPISHQTHDLRHQRTSPEDSSSSEGVPGTPSSIPASEYNPAIVHANGRVEPTGPAQEAWLAQKAHNGYTSYPAQPAGTYTYGPNRNNGQPTQQGPSQMSKQQPDSNMLRLEALVAVATSEENVAATAY</sequence>
<dbReference type="GO" id="GO:0051701">
    <property type="term" value="P:biological process involved in interaction with host"/>
    <property type="evidence" value="ECO:0007669"/>
    <property type="project" value="UniProtKB-ARBA"/>
</dbReference>
<feature type="compositionally biased region" description="Basic and acidic residues" evidence="10">
    <location>
        <begin position="606"/>
        <end position="617"/>
    </location>
</feature>
<keyword evidence="2" id="KW-0479">Metal-binding</keyword>
<dbReference type="FunFam" id="3.30.160.60:FF:000758">
    <property type="entry name" value="C2H2 transcription factor, putative"/>
    <property type="match status" value="1"/>
</dbReference>
<evidence type="ECO:0000256" key="3">
    <source>
        <dbReference type="ARBA" id="ARBA00022737"/>
    </source>
</evidence>
<feature type="compositionally biased region" description="Polar residues" evidence="10">
    <location>
        <begin position="279"/>
        <end position="309"/>
    </location>
</feature>
<protein>
    <submittedName>
        <fullName evidence="12">C2H2 and C2HC zinc finger-1</fullName>
    </submittedName>
</protein>
<feature type="compositionally biased region" description="Polar residues" evidence="10">
    <location>
        <begin position="681"/>
        <end position="705"/>
    </location>
</feature>
<feature type="domain" description="C2H2-type" evidence="11">
    <location>
        <begin position="161"/>
        <end position="188"/>
    </location>
</feature>
<dbReference type="Gene3D" id="3.30.160.60">
    <property type="entry name" value="Classic Zinc Finger"/>
    <property type="match status" value="2"/>
</dbReference>
<evidence type="ECO:0000256" key="10">
    <source>
        <dbReference type="SAM" id="MobiDB-lite"/>
    </source>
</evidence>
<feature type="compositionally biased region" description="Low complexity" evidence="10">
    <location>
        <begin position="373"/>
        <end position="392"/>
    </location>
</feature>
<dbReference type="GO" id="GO:0000978">
    <property type="term" value="F:RNA polymerase II cis-regulatory region sequence-specific DNA binding"/>
    <property type="evidence" value="ECO:0007669"/>
    <property type="project" value="TreeGrafter"/>
</dbReference>
<feature type="compositionally biased region" description="Low complexity" evidence="10">
    <location>
        <begin position="234"/>
        <end position="248"/>
    </location>
</feature>
<dbReference type="PANTHER" id="PTHR23235:SF127">
    <property type="entry name" value="TRANSCRIPTION FACTOR, PUTATIVE (AFU_ORTHOLOGUE AFUA_3G09820)-RELATED"/>
    <property type="match status" value="1"/>
</dbReference>
<dbReference type="AlphaFoldDB" id="A0A3D8R1Z8"/>
<evidence type="ECO:0000256" key="1">
    <source>
        <dbReference type="ARBA" id="ARBA00004123"/>
    </source>
</evidence>
<comment type="subcellular location">
    <subcellularLocation>
        <location evidence="1">Nucleus</location>
    </subcellularLocation>
</comment>
<dbReference type="SUPFAM" id="SSF57667">
    <property type="entry name" value="beta-beta-alpha zinc fingers"/>
    <property type="match status" value="1"/>
</dbReference>
<reference evidence="12 13" key="1">
    <citation type="journal article" date="2018" name="IMA Fungus">
        <title>IMA Genome-F 9: Draft genome sequence of Annulohypoxylon stygium, Aspergillus mulundensis, Berkeleyomyces basicola (syn. Thielaviopsis basicola), Ceratocystis smalleyi, two Cercospora beticola strains, Coleophoma cylindrospora, Fusarium fracticaudum, Phialophora cf. hyalina, and Morchella septimelata.</title>
        <authorList>
            <person name="Wingfield B.D."/>
            <person name="Bills G.F."/>
            <person name="Dong Y."/>
            <person name="Huang W."/>
            <person name="Nel W.J."/>
            <person name="Swalarsk-Parry B.S."/>
            <person name="Vaghefi N."/>
            <person name="Wilken P.M."/>
            <person name="An Z."/>
            <person name="de Beer Z.W."/>
            <person name="De Vos L."/>
            <person name="Chen L."/>
            <person name="Duong T.A."/>
            <person name="Gao Y."/>
            <person name="Hammerbacher A."/>
            <person name="Kikkert J.R."/>
            <person name="Li Y."/>
            <person name="Li H."/>
            <person name="Li K."/>
            <person name="Li Q."/>
            <person name="Liu X."/>
            <person name="Ma X."/>
            <person name="Naidoo K."/>
            <person name="Pethybridge S.J."/>
            <person name="Sun J."/>
            <person name="Steenkamp E.T."/>
            <person name="van der Nest M.A."/>
            <person name="van Wyk S."/>
            <person name="Wingfield M.J."/>
            <person name="Xiong C."/>
            <person name="Yue Q."/>
            <person name="Zhang X."/>
        </authorList>
    </citation>
    <scope>NUCLEOTIDE SEQUENCE [LARGE SCALE GENOMIC DNA]</scope>
    <source>
        <strain evidence="12 13">BP6252</strain>
    </source>
</reference>
<dbReference type="GO" id="GO:0000981">
    <property type="term" value="F:DNA-binding transcription factor activity, RNA polymerase II-specific"/>
    <property type="evidence" value="ECO:0007669"/>
    <property type="project" value="TreeGrafter"/>
</dbReference>
<dbReference type="FunFam" id="3.30.160.60:FF:000606">
    <property type="entry name" value="C2H2 transcription factor, putative"/>
    <property type="match status" value="1"/>
</dbReference>
<organism evidence="12 13">
    <name type="scientific">Coleophoma cylindrospora</name>
    <dbReference type="NCBI Taxonomy" id="1849047"/>
    <lineage>
        <taxon>Eukaryota</taxon>
        <taxon>Fungi</taxon>
        <taxon>Dikarya</taxon>
        <taxon>Ascomycota</taxon>
        <taxon>Pezizomycotina</taxon>
        <taxon>Leotiomycetes</taxon>
        <taxon>Helotiales</taxon>
        <taxon>Dermateaceae</taxon>
        <taxon>Coleophoma</taxon>
    </lineage>
</organism>
<keyword evidence="13" id="KW-1185">Reference proteome</keyword>
<feature type="region of interest" description="Disordered" evidence="10">
    <location>
        <begin position="275"/>
        <end position="396"/>
    </location>
</feature>
<evidence type="ECO:0000256" key="5">
    <source>
        <dbReference type="ARBA" id="ARBA00022833"/>
    </source>
</evidence>
<evidence type="ECO:0000256" key="7">
    <source>
        <dbReference type="ARBA" id="ARBA00023163"/>
    </source>
</evidence>
<feature type="region of interest" description="Disordered" evidence="10">
    <location>
        <begin position="1"/>
        <end position="128"/>
    </location>
</feature>
<feature type="compositionally biased region" description="Polar residues" evidence="10">
    <location>
        <begin position="316"/>
        <end position="328"/>
    </location>
</feature>
<feature type="region of interest" description="Disordered" evidence="10">
    <location>
        <begin position="186"/>
        <end position="262"/>
    </location>
</feature>
<dbReference type="InterPro" id="IPR036236">
    <property type="entry name" value="Znf_C2H2_sf"/>
</dbReference>
<evidence type="ECO:0000259" key="11">
    <source>
        <dbReference type="PROSITE" id="PS50157"/>
    </source>
</evidence>
<dbReference type="Proteomes" id="UP000256645">
    <property type="component" value="Unassembled WGS sequence"/>
</dbReference>
<keyword evidence="5" id="KW-0862">Zinc</keyword>